<gene>
    <name evidence="2" type="ORF">KFK09_025069</name>
</gene>
<dbReference type="InterPro" id="IPR013103">
    <property type="entry name" value="RVT_2"/>
</dbReference>
<protein>
    <recommendedName>
        <fullName evidence="1">Reverse transcriptase Ty1/copia-type domain-containing protein</fullName>
    </recommendedName>
</protein>
<sequence length="120" mass="13566">MKQPLGFIDKAHPTHVCKLHKAIYGLKQSPRQWYSKLTSHLQTFGFNFSRSDPSLLYTAGSTRAFILIYVDDMLVTSNDPQFIQQLFTNLKQAFNLKDPAPASLFLGIRITAVQSGTFLD</sequence>
<evidence type="ECO:0000313" key="2">
    <source>
        <dbReference type="EMBL" id="KAI0494923.1"/>
    </source>
</evidence>
<evidence type="ECO:0000313" key="3">
    <source>
        <dbReference type="Proteomes" id="UP000829196"/>
    </source>
</evidence>
<comment type="caution">
    <text evidence="2">The sequence shown here is derived from an EMBL/GenBank/DDBJ whole genome shotgun (WGS) entry which is preliminary data.</text>
</comment>
<feature type="domain" description="Reverse transcriptase Ty1/copia-type" evidence="1">
    <location>
        <begin position="1"/>
        <end position="113"/>
    </location>
</feature>
<dbReference type="Proteomes" id="UP000829196">
    <property type="component" value="Unassembled WGS sequence"/>
</dbReference>
<dbReference type="OrthoDB" id="1931024at2759"/>
<dbReference type="SUPFAM" id="SSF56672">
    <property type="entry name" value="DNA/RNA polymerases"/>
    <property type="match status" value="1"/>
</dbReference>
<accession>A0A8T3AFL8</accession>
<dbReference type="InterPro" id="IPR043502">
    <property type="entry name" value="DNA/RNA_pol_sf"/>
</dbReference>
<reference evidence="2" key="1">
    <citation type="journal article" date="2022" name="Front. Genet.">
        <title>Chromosome-Scale Assembly of the Dendrobium nobile Genome Provides Insights Into the Molecular Mechanism of the Biosynthesis of the Medicinal Active Ingredient of Dendrobium.</title>
        <authorList>
            <person name="Xu Q."/>
            <person name="Niu S.-C."/>
            <person name="Li K.-L."/>
            <person name="Zheng P.-J."/>
            <person name="Zhang X.-J."/>
            <person name="Jia Y."/>
            <person name="Liu Y."/>
            <person name="Niu Y.-X."/>
            <person name="Yu L.-H."/>
            <person name="Chen D.-F."/>
            <person name="Zhang G.-Q."/>
        </authorList>
    </citation>
    <scope>NUCLEOTIDE SEQUENCE</scope>
    <source>
        <tissue evidence="2">Leaf</tissue>
    </source>
</reference>
<proteinExistence type="predicted"/>
<organism evidence="2 3">
    <name type="scientific">Dendrobium nobile</name>
    <name type="common">Orchid</name>
    <dbReference type="NCBI Taxonomy" id="94219"/>
    <lineage>
        <taxon>Eukaryota</taxon>
        <taxon>Viridiplantae</taxon>
        <taxon>Streptophyta</taxon>
        <taxon>Embryophyta</taxon>
        <taxon>Tracheophyta</taxon>
        <taxon>Spermatophyta</taxon>
        <taxon>Magnoliopsida</taxon>
        <taxon>Liliopsida</taxon>
        <taxon>Asparagales</taxon>
        <taxon>Orchidaceae</taxon>
        <taxon>Epidendroideae</taxon>
        <taxon>Malaxideae</taxon>
        <taxon>Dendrobiinae</taxon>
        <taxon>Dendrobium</taxon>
    </lineage>
</organism>
<dbReference type="AlphaFoldDB" id="A0A8T3AFL8"/>
<name>A0A8T3AFL8_DENNO</name>
<dbReference type="Pfam" id="PF07727">
    <property type="entry name" value="RVT_2"/>
    <property type="match status" value="1"/>
</dbReference>
<evidence type="ECO:0000259" key="1">
    <source>
        <dbReference type="Pfam" id="PF07727"/>
    </source>
</evidence>
<keyword evidence="3" id="KW-1185">Reference proteome</keyword>
<dbReference type="EMBL" id="JAGYWB010000017">
    <property type="protein sequence ID" value="KAI0494923.1"/>
    <property type="molecule type" value="Genomic_DNA"/>
</dbReference>